<reference evidence="2 3" key="1">
    <citation type="journal article" date="2016" name="Genome Announc.">
        <title>First Complete Genome Sequence of a Subdivision 6 Acidobacterium Strain.</title>
        <authorList>
            <person name="Huang S."/>
            <person name="Vieira S."/>
            <person name="Bunk B."/>
            <person name="Riedel T."/>
            <person name="Sproer C."/>
            <person name="Overmann J."/>
        </authorList>
    </citation>
    <scope>NUCLEOTIDE SEQUENCE [LARGE SCALE GENOMIC DNA]</scope>
    <source>
        <strain evidence="3">DSM 100886 HEG_-6_39</strain>
    </source>
</reference>
<proteinExistence type="predicted"/>
<dbReference type="Pfam" id="PF04964">
    <property type="entry name" value="Flp_Fap"/>
    <property type="match status" value="1"/>
</dbReference>
<keyword evidence="1" id="KW-1133">Transmembrane helix</keyword>
<dbReference type="OrthoDB" id="123501at2"/>
<protein>
    <submittedName>
        <fullName evidence="2">Flp pilus assembly protein, pilin Flp</fullName>
    </submittedName>
</protein>
<evidence type="ECO:0000256" key="1">
    <source>
        <dbReference type="SAM" id="Phobius"/>
    </source>
</evidence>
<dbReference type="KEGG" id="abac:LuPra_05533"/>
<organism evidence="2 3">
    <name type="scientific">Luteitalea pratensis</name>
    <dbReference type="NCBI Taxonomy" id="1855912"/>
    <lineage>
        <taxon>Bacteria</taxon>
        <taxon>Pseudomonadati</taxon>
        <taxon>Acidobacteriota</taxon>
        <taxon>Vicinamibacteria</taxon>
        <taxon>Vicinamibacterales</taxon>
        <taxon>Vicinamibacteraceae</taxon>
        <taxon>Luteitalea</taxon>
    </lineage>
</organism>
<keyword evidence="1" id="KW-0472">Membrane</keyword>
<dbReference type="EMBL" id="CP015136">
    <property type="protein sequence ID" value="AMY12260.1"/>
    <property type="molecule type" value="Genomic_DNA"/>
</dbReference>
<feature type="transmembrane region" description="Helical" evidence="1">
    <location>
        <begin position="20"/>
        <end position="38"/>
    </location>
</feature>
<evidence type="ECO:0000313" key="2">
    <source>
        <dbReference type="EMBL" id="AMY12260.1"/>
    </source>
</evidence>
<dbReference type="Proteomes" id="UP000076079">
    <property type="component" value="Chromosome"/>
</dbReference>
<evidence type="ECO:0000313" key="3">
    <source>
        <dbReference type="Proteomes" id="UP000076079"/>
    </source>
</evidence>
<name>A0A143PW39_LUTPR</name>
<accession>A0A143PW39</accession>
<reference evidence="3" key="2">
    <citation type="submission" date="2016-04" db="EMBL/GenBank/DDBJ databases">
        <title>First Complete Genome Sequence of a Subdivision 6 Acidobacterium.</title>
        <authorList>
            <person name="Huang S."/>
            <person name="Vieira S."/>
            <person name="Bunk B."/>
            <person name="Riedel T."/>
            <person name="Sproeer C."/>
            <person name="Overmann J."/>
        </authorList>
    </citation>
    <scope>NUCLEOTIDE SEQUENCE [LARGE SCALE GENOMIC DNA]</scope>
    <source>
        <strain evidence="3">DSM 100886 HEG_-6_39</strain>
    </source>
</reference>
<dbReference type="RefSeq" id="WP_110173730.1">
    <property type="nucleotide sequence ID" value="NZ_CP015136.1"/>
</dbReference>
<dbReference type="InterPro" id="IPR007047">
    <property type="entry name" value="Flp_Fap"/>
</dbReference>
<dbReference type="AlphaFoldDB" id="A0A143PW39"/>
<keyword evidence="3" id="KW-1185">Reference proteome</keyword>
<dbReference type="STRING" id="1855912.LuPra_05533"/>
<sequence length="54" mass="5623">MKQFLISVVRDDEGQDLIEYALLAGLISLVCVLAITGVGSKVNALFGSVSASIP</sequence>
<keyword evidence="1" id="KW-0812">Transmembrane</keyword>
<gene>
    <name evidence="2" type="ORF">LuPra_05533</name>
</gene>